<keyword evidence="1" id="KW-0175">Coiled coil</keyword>
<evidence type="ECO:0000313" key="3">
    <source>
        <dbReference type="EMBL" id="MFC4712242.1"/>
    </source>
</evidence>
<evidence type="ECO:0000256" key="1">
    <source>
        <dbReference type="SAM" id="Coils"/>
    </source>
</evidence>
<accession>A0ABV9M8V0</accession>
<evidence type="ECO:0000313" key="4">
    <source>
        <dbReference type="Proteomes" id="UP001595932"/>
    </source>
</evidence>
<protein>
    <submittedName>
        <fullName evidence="3">Phage minor head protein</fullName>
    </submittedName>
</protein>
<evidence type="ECO:0000259" key="2">
    <source>
        <dbReference type="Pfam" id="PF04233"/>
    </source>
</evidence>
<name>A0ABV9M8V0_9BACL</name>
<dbReference type="Pfam" id="PF04233">
    <property type="entry name" value="Phage_Mu_F"/>
    <property type="match status" value="1"/>
</dbReference>
<dbReference type="InterPro" id="IPR006528">
    <property type="entry name" value="Phage_head_morphogenesis_dom"/>
</dbReference>
<proteinExistence type="predicted"/>
<dbReference type="Proteomes" id="UP001595932">
    <property type="component" value="Unassembled WGS sequence"/>
</dbReference>
<dbReference type="EMBL" id="JBHSGL010000005">
    <property type="protein sequence ID" value="MFC4712242.1"/>
    <property type="molecule type" value="Genomic_DNA"/>
</dbReference>
<gene>
    <name evidence="3" type="ORF">ACFO5U_05220</name>
</gene>
<feature type="domain" description="Phage head morphogenesis" evidence="2">
    <location>
        <begin position="145"/>
        <end position="266"/>
    </location>
</feature>
<sequence>MSRKESERMNRALDKSLSSYEKELTQAYNESLKNIRGQIAELYAKSDGNFAESIKYNRLASLEKQIGQEIKELTGKTAKTLDRGIVSQFEETRLREMFVIEKDIQATADFAMLNKSQVREAINNHYDRIGFINRNEDNAAKLVAQIKQEISQGLIQGKSFQDTARSVRDRMEIGGGDALRIVRTESKKARGVAKQSTQEEAQDMGIKIQKQWVAAVDDRTRDSHASADGQIVELDEQFDVDGEMMDHPGDPAASAENVINCRCTTISVVGGYAPTSRRIRGEGTVIEGKNGEPDKIMPVDYTTFDKWKESRA</sequence>
<feature type="coiled-coil region" evidence="1">
    <location>
        <begin position="3"/>
        <end position="30"/>
    </location>
</feature>
<reference evidence="4" key="1">
    <citation type="journal article" date="2019" name="Int. J. Syst. Evol. Microbiol.">
        <title>The Global Catalogue of Microorganisms (GCM) 10K type strain sequencing project: providing services to taxonomists for standard genome sequencing and annotation.</title>
        <authorList>
            <consortium name="The Broad Institute Genomics Platform"/>
            <consortium name="The Broad Institute Genome Sequencing Center for Infectious Disease"/>
            <person name="Wu L."/>
            <person name="Ma J."/>
        </authorList>
    </citation>
    <scope>NUCLEOTIDE SEQUENCE [LARGE SCALE GENOMIC DNA]</scope>
    <source>
        <strain evidence="4">CGMCC 1.12151</strain>
    </source>
</reference>
<keyword evidence="4" id="KW-1185">Reference proteome</keyword>
<comment type="caution">
    <text evidence="3">The sequence shown here is derived from an EMBL/GenBank/DDBJ whole genome shotgun (WGS) entry which is preliminary data.</text>
</comment>
<organism evidence="3 4">
    <name type="scientific">Planococcus dechangensis</name>
    <dbReference type="NCBI Taxonomy" id="1176255"/>
    <lineage>
        <taxon>Bacteria</taxon>
        <taxon>Bacillati</taxon>
        <taxon>Bacillota</taxon>
        <taxon>Bacilli</taxon>
        <taxon>Bacillales</taxon>
        <taxon>Caryophanaceae</taxon>
        <taxon>Planococcus</taxon>
    </lineage>
</organism>
<dbReference type="RefSeq" id="WP_377277305.1">
    <property type="nucleotide sequence ID" value="NZ_JBHSGL010000005.1"/>
</dbReference>